<proteinExistence type="predicted"/>
<accession>A0AAD7H0B4</accession>
<dbReference type="AlphaFoldDB" id="A0AAD7H0B4"/>
<gene>
    <name evidence="2" type="ORF">B0H16DRAFT_1631135</name>
</gene>
<evidence type="ECO:0000256" key="1">
    <source>
        <dbReference type="SAM" id="MobiDB-lite"/>
    </source>
</evidence>
<feature type="non-terminal residue" evidence="2">
    <location>
        <position position="262"/>
    </location>
</feature>
<dbReference type="Proteomes" id="UP001215598">
    <property type="component" value="Unassembled WGS sequence"/>
</dbReference>
<name>A0AAD7H0B4_9AGAR</name>
<sequence length="262" mass="29259">ILSSARFEGRHEEWTHLRPSCLPTLPAPQRRALALPPSSPHPYPRPAFPPLKRGWWAYCCRVWGTLFLPIHLLILVLSPFSRPFPSRSLVPSRLTASPSPSSSSPPSCTPSSPASTVVYTAARAPSTRVHLAPCTGCRLRALAPAHRELRVRADVAAARSSCASSPRAHTYMRDYRVPIAHTRTRARRESRVLPVRAHKYMRARTEFARGAQYTPPQTPALFHSLPPLPSSPSPYPYPYSHPAPHRLFVVRKLTRGVEDLRS</sequence>
<comment type="caution">
    <text evidence="2">The sequence shown here is derived from an EMBL/GenBank/DDBJ whole genome shotgun (WGS) entry which is preliminary data.</text>
</comment>
<protein>
    <submittedName>
        <fullName evidence="2">Uncharacterized protein</fullName>
    </submittedName>
</protein>
<evidence type="ECO:0000313" key="3">
    <source>
        <dbReference type="Proteomes" id="UP001215598"/>
    </source>
</evidence>
<reference evidence="2" key="1">
    <citation type="submission" date="2023-03" db="EMBL/GenBank/DDBJ databases">
        <title>Massive genome expansion in bonnet fungi (Mycena s.s.) driven by repeated elements and novel gene families across ecological guilds.</title>
        <authorList>
            <consortium name="Lawrence Berkeley National Laboratory"/>
            <person name="Harder C.B."/>
            <person name="Miyauchi S."/>
            <person name="Viragh M."/>
            <person name="Kuo A."/>
            <person name="Thoen E."/>
            <person name="Andreopoulos B."/>
            <person name="Lu D."/>
            <person name="Skrede I."/>
            <person name="Drula E."/>
            <person name="Henrissat B."/>
            <person name="Morin E."/>
            <person name="Kohler A."/>
            <person name="Barry K."/>
            <person name="LaButti K."/>
            <person name="Morin E."/>
            <person name="Salamov A."/>
            <person name="Lipzen A."/>
            <person name="Mereny Z."/>
            <person name="Hegedus B."/>
            <person name="Baldrian P."/>
            <person name="Stursova M."/>
            <person name="Weitz H."/>
            <person name="Taylor A."/>
            <person name="Grigoriev I.V."/>
            <person name="Nagy L.G."/>
            <person name="Martin F."/>
            <person name="Kauserud H."/>
        </authorList>
    </citation>
    <scope>NUCLEOTIDE SEQUENCE</scope>
    <source>
        <strain evidence="2">CBHHK182m</strain>
    </source>
</reference>
<feature type="region of interest" description="Disordered" evidence="1">
    <location>
        <begin position="91"/>
        <end position="112"/>
    </location>
</feature>
<dbReference type="EMBL" id="JARKIB010000419">
    <property type="protein sequence ID" value="KAJ7709361.1"/>
    <property type="molecule type" value="Genomic_DNA"/>
</dbReference>
<organism evidence="2 3">
    <name type="scientific">Mycena metata</name>
    <dbReference type="NCBI Taxonomy" id="1033252"/>
    <lineage>
        <taxon>Eukaryota</taxon>
        <taxon>Fungi</taxon>
        <taxon>Dikarya</taxon>
        <taxon>Basidiomycota</taxon>
        <taxon>Agaricomycotina</taxon>
        <taxon>Agaricomycetes</taxon>
        <taxon>Agaricomycetidae</taxon>
        <taxon>Agaricales</taxon>
        <taxon>Marasmiineae</taxon>
        <taxon>Mycenaceae</taxon>
        <taxon>Mycena</taxon>
    </lineage>
</organism>
<evidence type="ECO:0000313" key="2">
    <source>
        <dbReference type="EMBL" id="KAJ7709361.1"/>
    </source>
</evidence>
<keyword evidence="3" id="KW-1185">Reference proteome</keyword>